<gene>
    <name evidence="2" type="ORF">FDENT_2352</name>
</gene>
<accession>A0A8H5XG83</accession>
<dbReference type="InterPro" id="IPR052090">
    <property type="entry name" value="Cytolytic_pore-forming_toxin"/>
</dbReference>
<name>A0A8H5XG83_9HYPO</name>
<dbReference type="AlphaFoldDB" id="A0A8H5XG83"/>
<keyword evidence="3" id="KW-1185">Reference proteome</keyword>
<sequence>MASPLKRPALGQLAGLGSLYDARGDNFLPMSLFDKSLPPNTVETTEISSSNTKFIFDDTLKGKFAAFGVKEELGVSILAGLAKVEGSGLYLSDKRHTNHATQCSLLYDITTVYEKLNFTASGVKKSIKLRELDTDVATHVVTGISWGQRIVFTARQQLHLSEDSSNVSRKLAATLTQIEEELLGGGTHICLEDSAEISIFGDDLGTVPILTDLAGAQSIIKDIPTRGRQISMSESLIVDGKQATD</sequence>
<reference evidence="2 3" key="1">
    <citation type="submission" date="2020-05" db="EMBL/GenBank/DDBJ databases">
        <title>Identification and distribution of gene clusters putatively required for synthesis of sphingolipid metabolism inhibitors in phylogenetically diverse species of the filamentous fungus Fusarium.</title>
        <authorList>
            <person name="Kim H.-S."/>
            <person name="Busman M."/>
            <person name="Brown D.W."/>
            <person name="Divon H."/>
            <person name="Uhlig S."/>
            <person name="Proctor R.H."/>
        </authorList>
    </citation>
    <scope>NUCLEOTIDE SEQUENCE [LARGE SCALE GENOMIC DNA]</scope>
    <source>
        <strain evidence="2 3">NRRL 25311</strain>
    </source>
</reference>
<evidence type="ECO:0000313" key="3">
    <source>
        <dbReference type="Proteomes" id="UP000562682"/>
    </source>
</evidence>
<protein>
    <submittedName>
        <fullName evidence="2">P-loop containing protein</fullName>
    </submittedName>
</protein>
<feature type="domain" description="SNTX MACPF/CDC-like" evidence="1">
    <location>
        <begin position="5"/>
        <end position="221"/>
    </location>
</feature>
<dbReference type="Proteomes" id="UP000562682">
    <property type="component" value="Unassembled WGS sequence"/>
</dbReference>
<dbReference type="EMBL" id="JAAOAK010000053">
    <property type="protein sequence ID" value="KAF5693040.1"/>
    <property type="molecule type" value="Genomic_DNA"/>
</dbReference>
<evidence type="ECO:0000313" key="2">
    <source>
        <dbReference type="EMBL" id="KAF5693040.1"/>
    </source>
</evidence>
<organism evidence="2 3">
    <name type="scientific">Fusarium denticulatum</name>
    <dbReference type="NCBI Taxonomy" id="48507"/>
    <lineage>
        <taxon>Eukaryota</taxon>
        <taxon>Fungi</taxon>
        <taxon>Dikarya</taxon>
        <taxon>Ascomycota</taxon>
        <taxon>Pezizomycotina</taxon>
        <taxon>Sordariomycetes</taxon>
        <taxon>Hypocreomycetidae</taxon>
        <taxon>Hypocreales</taxon>
        <taxon>Nectriaceae</taxon>
        <taxon>Fusarium</taxon>
        <taxon>Fusarium fujikuroi species complex</taxon>
    </lineage>
</organism>
<dbReference type="InterPro" id="IPR056072">
    <property type="entry name" value="SNTX_MACPF/CDC-like_dom"/>
</dbReference>
<comment type="caution">
    <text evidence="2">The sequence shown here is derived from an EMBL/GenBank/DDBJ whole genome shotgun (WGS) entry which is preliminary data.</text>
</comment>
<dbReference type="PANTHER" id="PTHR31594:SF14">
    <property type="entry name" value="FIBRONECTIN TYPE-III DOMAIN-CONTAINING PROTEIN"/>
    <property type="match status" value="1"/>
</dbReference>
<dbReference type="Pfam" id="PF24674">
    <property type="entry name" value="MACPF_SNTX"/>
    <property type="match status" value="1"/>
</dbReference>
<dbReference type="PANTHER" id="PTHR31594">
    <property type="entry name" value="AIG1-TYPE G DOMAIN-CONTAINING PROTEIN"/>
    <property type="match status" value="1"/>
</dbReference>
<proteinExistence type="predicted"/>
<evidence type="ECO:0000259" key="1">
    <source>
        <dbReference type="Pfam" id="PF24674"/>
    </source>
</evidence>